<dbReference type="InterPro" id="IPR032710">
    <property type="entry name" value="NTF2-like_dom_sf"/>
</dbReference>
<name>A0A2A4YXY4_9PROT</name>
<reference key="1">
    <citation type="submission" date="2017-08" db="EMBL/GenBank/DDBJ databases">
        <title>A dynamic microbial community with high functional redundancy inhabits the cold, oxic subseafloor aquifer.</title>
        <authorList>
            <person name="Tully B.J."/>
            <person name="Wheat C.G."/>
            <person name="Glazer B.T."/>
            <person name="Huber J.A."/>
        </authorList>
    </citation>
    <scope>NUCLEOTIDE SEQUENCE [LARGE SCALE GENOMIC DNA]</scope>
</reference>
<gene>
    <name evidence="1" type="ORF">COB13_11655</name>
</gene>
<accession>A0A2A4YXY4</accession>
<sequence length="130" mass="14896">MIKNSTLVQIFLNQFYRQRVDKLGQFVSPNFSYSSPAVSSIGFCGFIDHCNSMFESVTVYVNEIKSHNDQHFFIDYSINITHKAFKGGGISIPGCAKFLMVDDLIENITVFYDPRLIKTKTKLQKATYYL</sequence>
<dbReference type="SUPFAM" id="SSF54427">
    <property type="entry name" value="NTF2-like"/>
    <property type="match status" value="1"/>
</dbReference>
<proteinExistence type="predicted"/>
<dbReference type="AlphaFoldDB" id="A0A2A4YXY4"/>
<evidence type="ECO:0000313" key="1">
    <source>
        <dbReference type="EMBL" id="PCI99561.1"/>
    </source>
</evidence>
<dbReference type="Gene3D" id="3.10.450.50">
    <property type="match status" value="1"/>
</dbReference>
<protein>
    <recommendedName>
        <fullName evidence="2">SnoaL-like domain-containing protein</fullName>
    </recommendedName>
</protein>
<organism evidence="1">
    <name type="scientific">OCS116 cluster bacterium</name>
    <dbReference type="NCBI Taxonomy" id="2030921"/>
    <lineage>
        <taxon>Bacteria</taxon>
        <taxon>Pseudomonadati</taxon>
        <taxon>Pseudomonadota</taxon>
        <taxon>Alphaproteobacteria</taxon>
        <taxon>OCS116 cluster</taxon>
    </lineage>
</organism>
<reference evidence="1" key="2">
    <citation type="journal article" date="2018" name="ISME J.">
        <title>A dynamic microbial community with high functional redundancy inhabits the cold, oxic subseafloor aquifer.</title>
        <authorList>
            <person name="Tully B.J."/>
            <person name="Wheat C.G."/>
            <person name="Glazer B.T."/>
            <person name="Huber J.A."/>
        </authorList>
    </citation>
    <scope>NUCLEOTIDE SEQUENCE</scope>
    <source>
        <strain evidence="1">NORP83</strain>
    </source>
</reference>
<dbReference type="EMBL" id="NVUS01000015">
    <property type="protein sequence ID" value="PCI99561.1"/>
    <property type="molecule type" value="Genomic_DNA"/>
</dbReference>
<evidence type="ECO:0008006" key="2">
    <source>
        <dbReference type="Google" id="ProtNLM"/>
    </source>
</evidence>
<comment type="caution">
    <text evidence="1">The sequence shown here is derived from an EMBL/GenBank/DDBJ whole genome shotgun (WGS) entry which is preliminary data.</text>
</comment>